<accession>A0A176WGN9</accession>
<dbReference type="PANTHER" id="PTHR33223:SF6">
    <property type="entry name" value="CCHC-TYPE DOMAIN-CONTAINING PROTEIN"/>
    <property type="match status" value="1"/>
</dbReference>
<dbReference type="InterPro" id="IPR001878">
    <property type="entry name" value="Znf_CCHC"/>
</dbReference>
<feature type="region of interest" description="Disordered" evidence="2">
    <location>
        <begin position="206"/>
        <end position="285"/>
    </location>
</feature>
<keyword evidence="1" id="KW-0863">Zinc-finger</keyword>
<dbReference type="Proteomes" id="UP000077202">
    <property type="component" value="Unassembled WGS sequence"/>
</dbReference>
<protein>
    <recommendedName>
        <fullName evidence="3">CCHC-type domain-containing protein</fullName>
    </recommendedName>
</protein>
<dbReference type="PANTHER" id="PTHR33223">
    <property type="entry name" value="CCHC-TYPE DOMAIN-CONTAINING PROTEIN"/>
    <property type="match status" value="1"/>
</dbReference>
<evidence type="ECO:0000313" key="4">
    <source>
        <dbReference type="EMBL" id="OAE31502.1"/>
    </source>
</evidence>
<feature type="region of interest" description="Disordered" evidence="2">
    <location>
        <begin position="417"/>
        <end position="441"/>
    </location>
</feature>
<dbReference type="GO" id="GO:0008270">
    <property type="term" value="F:zinc ion binding"/>
    <property type="evidence" value="ECO:0007669"/>
    <property type="project" value="UniProtKB-KW"/>
</dbReference>
<feature type="region of interest" description="Disordered" evidence="2">
    <location>
        <begin position="1"/>
        <end position="29"/>
    </location>
</feature>
<feature type="compositionally biased region" description="Basic and acidic residues" evidence="2">
    <location>
        <begin position="247"/>
        <end position="259"/>
    </location>
</feature>
<dbReference type="GO" id="GO:0003676">
    <property type="term" value="F:nucleic acid binding"/>
    <property type="evidence" value="ECO:0007669"/>
    <property type="project" value="InterPro"/>
</dbReference>
<feature type="region of interest" description="Disordered" evidence="2">
    <location>
        <begin position="77"/>
        <end position="100"/>
    </location>
</feature>
<reference evidence="4" key="1">
    <citation type="submission" date="2016-03" db="EMBL/GenBank/DDBJ databases">
        <title>Mechanisms controlling the formation of the plant cell surface in tip-growing cells are functionally conserved among land plants.</title>
        <authorList>
            <person name="Honkanen S."/>
            <person name="Jones V.A."/>
            <person name="Morieri G."/>
            <person name="Champion C."/>
            <person name="Hetherington A.J."/>
            <person name="Kelly S."/>
            <person name="Saint-Marcoux D."/>
            <person name="Proust H."/>
            <person name="Prescott H."/>
            <person name="Dolan L."/>
        </authorList>
    </citation>
    <scope>NUCLEOTIDE SEQUENCE [LARGE SCALE GENOMIC DNA]</scope>
    <source>
        <tissue evidence="4">Whole gametophyte</tissue>
    </source>
</reference>
<dbReference type="Gene3D" id="4.10.60.10">
    <property type="entry name" value="Zinc finger, CCHC-type"/>
    <property type="match status" value="1"/>
</dbReference>
<dbReference type="SUPFAM" id="SSF57756">
    <property type="entry name" value="Retrovirus zinc finger-like domains"/>
    <property type="match status" value="1"/>
</dbReference>
<evidence type="ECO:0000256" key="2">
    <source>
        <dbReference type="SAM" id="MobiDB-lite"/>
    </source>
</evidence>
<keyword evidence="1" id="KW-0479">Metal-binding</keyword>
<dbReference type="SMART" id="SM00343">
    <property type="entry name" value="ZnF_C2HC"/>
    <property type="match status" value="2"/>
</dbReference>
<evidence type="ECO:0000259" key="3">
    <source>
        <dbReference type="PROSITE" id="PS50158"/>
    </source>
</evidence>
<feature type="domain" description="CCHC-type" evidence="3">
    <location>
        <begin position="316"/>
        <end position="330"/>
    </location>
</feature>
<evidence type="ECO:0000313" key="5">
    <source>
        <dbReference type="Proteomes" id="UP000077202"/>
    </source>
</evidence>
<feature type="compositionally biased region" description="Basic and acidic residues" evidence="2">
    <location>
        <begin position="417"/>
        <end position="426"/>
    </location>
</feature>
<comment type="caution">
    <text evidence="4">The sequence shown here is derived from an EMBL/GenBank/DDBJ whole genome shotgun (WGS) entry which is preliminary data.</text>
</comment>
<feature type="compositionally biased region" description="Low complexity" evidence="2">
    <location>
        <begin position="233"/>
        <end position="246"/>
    </location>
</feature>
<feature type="compositionally biased region" description="Polar residues" evidence="2">
    <location>
        <begin position="77"/>
        <end position="90"/>
    </location>
</feature>
<keyword evidence="5" id="KW-1185">Reference proteome</keyword>
<gene>
    <name evidence="4" type="ORF">AXG93_2109s1010</name>
</gene>
<sequence>MKALASKALGRRNLPPKASEVTSVKSSVRRRPLRLHAGAAIKTCELTVLLEIASVECLLSSDQPNSAPSLHFPMADESTNPRQVSSQPFTKHSYPKYKGRGDDDDADSYIKLFESVSITNRETSDDDRLRIFPSLLRKRARSWYNHESTDPTGLQTWAQLKEKFLKRFRELGYDSRVLTKLQNLQRGKTDTIEDVIASAETFKTSTLNTRGRDRRLVNRKSQGGRRKRRGATSSSEESPSAEGSSSSEKEESSSLEEERKKKKRAAAKKKSRSRAVSEKGPGDISSKVETLVKDFADLKRRMASPGTYNQPPPRACYNCGEVGHYFPACPHLKRQTGYVPTCSNCRKSGHTAVECDQPPATRPTVRFVIPPPRSAMREVPSAQAHTRADDNLVHVVRRDYVPDIKDEVSKLLEEALRVRTPSEGRKPPGPSTNPSTSTTIQRRTLESAQNPHYDIVKDIGNQRANISVRQWMKRKLKP</sequence>
<dbReference type="AlphaFoldDB" id="A0A176WGN9"/>
<keyword evidence="1" id="KW-0862">Zinc</keyword>
<dbReference type="Pfam" id="PF03732">
    <property type="entry name" value="Retrotrans_gag"/>
    <property type="match status" value="1"/>
</dbReference>
<dbReference type="InterPro" id="IPR036875">
    <property type="entry name" value="Znf_CCHC_sf"/>
</dbReference>
<proteinExistence type="predicted"/>
<dbReference type="PROSITE" id="PS50158">
    <property type="entry name" value="ZF_CCHC"/>
    <property type="match status" value="1"/>
</dbReference>
<feature type="compositionally biased region" description="Basic residues" evidence="2">
    <location>
        <begin position="260"/>
        <end position="273"/>
    </location>
</feature>
<name>A0A176WGN9_MARPO</name>
<dbReference type="EMBL" id="LVLJ01001079">
    <property type="protein sequence ID" value="OAE31502.1"/>
    <property type="molecule type" value="Genomic_DNA"/>
</dbReference>
<organism evidence="4 5">
    <name type="scientific">Marchantia polymorpha subsp. ruderalis</name>
    <dbReference type="NCBI Taxonomy" id="1480154"/>
    <lineage>
        <taxon>Eukaryota</taxon>
        <taxon>Viridiplantae</taxon>
        <taxon>Streptophyta</taxon>
        <taxon>Embryophyta</taxon>
        <taxon>Marchantiophyta</taxon>
        <taxon>Marchantiopsida</taxon>
        <taxon>Marchantiidae</taxon>
        <taxon>Marchantiales</taxon>
        <taxon>Marchantiaceae</taxon>
        <taxon>Marchantia</taxon>
    </lineage>
</organism>
<dbReference type="InterPro" id="IPR005162">
    <property type="entry name" value="Retrotrans_gag_dom"/>
</dbReference>
<evidence type="ECO:0000256" key="1">
    <source>
        <dbReference type="PROSITE-ProRule" id="PRU00047"/>
    </source>
</evidence>
<dbReference type="Pfam" id="PF00098">
    <property type="entry name" value="zf-CCHC"/>
    <property type="match status" value="2"/>
</dbReference>